<evidence type="ECO:0000313" key="3">
    <source>
        <dbReference type="Proteomes" id="UP001549110"/>
    </source>
</evidence>
<protein>
    <recommendedName>
        <fullName evidence="4">DUF2946 domain-containing protein</fullName>
    </recommendedName>
</protein>
<comment type="caution">
    <text evidence="2">The sequence shown here is derived from an EMBL/GenBank/DDBJ whole genome shotgun (WGS) entry which is preliminary data.</text>
</comment>
<evidence type="ECO:0008006" key="4">
    <source>
        <dbReference type="Google" id="ProtNLM"/>
    </source>
</evidence>
<organism evidence="2 3">
    <name type="scientific">Phenylobacterium koreense</name>
    <dbReference type="NCBI Taxonomy" id="266125"/>
    <lineage>
        <taxon>Bacteria</taxon>
        <taxon>Pseudomonadati</taxon>
        <taxon>Pseudomonadota</taxon>
        <taxon>Alphaproteobacteria</taxon>
        <taxon>Caulobacterales</taxon>
        <taxon>Caulobacteraceae</taxon>
        <taxon>Phenylobacterium</taxon>
    </lineage>
</organism>
<name>A0ABV2ENE3_9CAUL</name>
<dbReference type="RefSeq" id="WP_354298447.1">
    <property type="nucleotide sequence ID" value="NZ_JBEPLU010000004.1"/>
</dbReference>
<evidence type="ECO:0000256" key="1">
    <source>
        <dbReference type="SAM" id="Phobius"/>
    </source>
</evidence>
<reference evidence="2 3" key="1">
    <citation type="submission" date="2024-06" db="EMBL/GenBank/DDBJ databases">
        <title>Genomic Encyclopedia of Type Strains, Phase IV (KMG-IV): sequencing the most valuable type-strain genomes for metagenomic binning, comparative biology and taxonomic classification.</title>
        <authorList>
            <person name="Goeker M."/>
        </authorList>
    </citation>
    <scope>NUCLEOTIDE SEQUENCE [LARGE SCALE GENOMIC DNA]</scope>
    <source>
        <strain evidence="2 3">DSM 17809</strain>
    </source>
</reference>
<keyword evidence="1" id="KW-0472">Membrane</keyword>
<sequence>MSAIRTFLEQHRWLAVWLVGATLLMKVTVPAGFMPGLSDGQMLVELCTSQGAQTLLVELAGQSDGHDPADRKTFEPPCAFSGLSSPALAAVDPVLLAIAIAFILATGFLATPRAPRVTRSFLRPPPIGPPQLS</sequence>
<keyword evidence="1" id="KW-1133">Transmembrane helix</keyword>
<keyword evidence="3" id="KW-1185">Reference proteome</keyword>
<keyword evidence="1" id="KW-0812">Transmembrane</keyword>
<gene>
    <name evidence="2" type="ORF">ABID41_003716</name>
</gene>
<feature type="transmembrane region" description="Helical" evidence="1">
    <location>
        <begin position="12"/>
        <end position="33"/>
    </location>
</feature>
<feature type="transmembrane region" description="Helical" evidence="1">
    <location>
        <begin position="94"/>
        <end position="111"/>
    </location>
</feature>
<evidence type="ECO:0000313" key="2">
    <source>
        <dbReference type="EMBL" id="MET3528574.1"/>
    </source>
</evidence>
<dbReference type="EMBL" id="JBEPLU010000004">
    <property type="protein sequence ID" value="MET3528574.1"/>
    <property type="molecule type" value="Genomic_DNA"/>
</dbReference>
<accession>A0ABV2ENE3</accession>
<dbReference type="Proteomes" id="UP001549110">
    <property type="component" value="Unassembled WGS sequence"/>
</dbReference>
<proteinExistence type="predicted"/>